<keyword evidence="3" id="KW-1185">Reference proteome</keyword>
<feature type="non-terminal residue" evidence="2">
    <location>
        <position position="1"/>
    </location>
</feature>
<keyword evidence="1" id="KW-0472">Membrane</keyword>
<organism evidence="2 3">
    <name type="scientific">Mycena maculata</name>
    <dbReference type="NCBI Taxonomy" id="230809"/>
    <lineage>
        <taxon>Eukaryota</taxon>
        <taxon>Fungi</taxon>
        <taxon>Dikarya</taxon>
        <taxon>Basidiomycota</taxon>
        <taxon>Agaricomycotina</taxon>
        <taxon>Agaricomycetes</taxon>
        <taxon>Agaricomycetidae</taxon>
        <taxon>Agaricales</taxon>
        <taxon>Marasmiineae</taxon>
        <taxon>Mycenaceae</taxon>
        <taxon>Mycena</taxon>
    </lineage>
</organism>
<dbReference type="EMBL" id="JARJLG010000039">
    <property type="protein sequence ID" value="KAJ7763976.1"/>
    <property type="molecule type" value="Genomic_DNA"/>
</dbReference>
<protein>
    <recommendedName>
        <fullName evidence="4">Alpha-type protein kinase domain-containing protein</fullName>
    </recommendedName>
</protein>
<name>A0AAD7JJR0_9AGAR</name>
<dbReference type="Proteomes" id="UP001215280">
    <property type="component" value="Unassembled WGS sequence"/>
</dbReference>
<gene>
    <name evidence="2" type="ORF">DFH07DRAFT_738601</name>
</gene>
<keyword evidence="1" id="KW-1133">Transmembrane helix</keyword>
<evidence type="ECO:0000256" key="1">
    <source>
        <dbReference type="SAM" id="Phobius"/>
    </source>
</evidence>
<dbReference type="AlphaFoldDB" id="A0AAD7JJR0"/>
<feature type="transmembrane region" description="Helical" evidence="1">
    <location>
        <begin position="182"/>
        <end position="202"/>
    </location>
</feature>
<evidence type="ECO:0008006" key="4">
    <source>
        <dbReference type="Google" id="ProtNLM"/>
    </source>
</evidence>
<comment type="caution">
    <text evidence="2">The sequence shown here is derived from an EMBL/GenBank/DDBJ whole genome shotgun (WGS) entry which is preliminary data.</text>
</comment>
<reference evidence="2" key="1">
    <citation type="submission" date="2023-03" db="EMBL/GenBank/DDBJ databases">
        <title>Massive genome expansion in bonnet fungi (Mycena s.s.) driven by repeated elements and novel gene families across ecological guilds.</title>
        <authorList>
            <consortium name="Lawrence Berkeley National Laboratory"/>
            <person name="Harder C.B."/>
            <person name="Miyauchi S."/>
            <person name="Viragh M."/>
            <person name="Kuo A."/>
            <person name="Thoen E."/>
            <person name="Andreopoulos B."/>
            <person name="Lu D."/>
            <person name="Skrede I."/>
            <person name="Drula E."/>
            <person name="Henrissat B."/>
            <person name="Morin E."/>
            <person name="Kohler A."/>
            <person name="Barry K."/>
            <person name="LaButti K."/>
            <person name="Morin E."/>
            <person name="Salamov A."/>
            <person name="Lipzen A."/>
            <person name="Mereny Z."/>
            <person name="Hegedus B."/>
            <person name="Baldrian P."/>
            <person name="Stursova M."/>
            <person name="Weitz H."/>
            <person name="Taylor A."/>
            <person name="Grigoriev I.V."/>
            <person name="Nagy L.G."/>
            <person name="Martin F."/>
            <person name="Kauserud H."/>
        </authorList>
    </citation>
    <scope>NUCLEOTIDE SEQUENCE</scope>
    <source>
        <strain evidence="2">CBHHK188m</strain>
    </source>
</reference>
<evidence type="ECO:0000313" key="2">
    <source>
        <dbReference type="EMBL" id="KAJ7763976.1"/>
    </source>
</evidence>
<sequence length="221" mass="24802">GTFKTAHLGHLTLIHLENQEIGKVPNNLVAVKRMYKTRTNKTGPKSSVITRYSPADEYAYTLQEANLLYWGSSLLGLTYSFIHHFISQASEKPPFVIPELCFVDMGVAVSHDQASGNNVANTSSLRRTYLVQELIDTDSEDFVKFVHNGNAVPLLAPEDPLYDIAQCLCFTQHIQYFKTDGAVFFVGLARCVIIVFIFHQLINHAPRTENLLTDPQIMMSP</sequence>
<evidence type="ECO:0000313" key="3">
    <source>
        <dbReference type="Proteomes" id="UP001215280"/>
    </source>
</evidence>
<keyword evidence="1" id="KW-0812">Transmembrane</keyword>
<proteinExistence type="predicted"/>
<accession>A0AAD7JJR0</accession>